<evidence type="ECO:0000256" key="2">
    <source>
        <dbReference type="SAM" id="MobiDB-lite"/>
    </source>
</evidence>
<evidence type="ECO:0000256" key="1">
    <source>
        <dbReference type="SAM" id="Coils"/>
    </source>
</evidence>
<proteinExistence type="predicted"/>
<keyword evidence="1" id="KW-0175">Coiled coil</keyword>
<protein>
    <submittedName>
        <fullName evidence="3">Uncharacterized protein</fullName>
    </submittedName>
</protein>
<feature type="region of interest" description="Disordered" evidence="2">
    <location>
        <begin position="739"/>
        <end position="760"/>
    </location>
</feature>
<reference evidence="3" key="1">
    <citation type="submission" date="2023-06" db="EMBL/GenBank/DDBJ databases">
        <authorList>
            <consortium name="Lawrence Berkeley National Laboratory"/>
            <person name="Ahrendt S."/>
            <person name="Sahu N."/>
            <person name="Indic B."/>
            <person name="Wong-Bajracharya J."/>
            <person name="Merenyi Z."/>
            <person name="Ke H.-M."/>
            <person name="Monk M."/>
            <person name="Kocsube S."/>
            <person name="Drula E."/>
            <person name="Lipzen A."/>
            <person name="Balint B."/>
            <person name="Henrissat B."/>
            <person name="Andreopoulos B."/>
            <person name="Martin F.M."/>
            <person name="Harder C.B."/>
            <person name="Rigling D."/>
            <person name="Ford K.L."/>
            <person name="Foster G.D."/>
            <person name="Pangilinan J."/>
            <person name="Papanicolaou A."/>
            <person name="Barry K."/>
            <person name="LaButti K."/>
            <person name="Viragh M."/>
            <person name="Koriabine M."/>
            <person name="Yan M."/>
            <person name="Riley R."/>
            <person name="Champramary S."/>
            <person name="Plett K.L."/>
            <person name="Tsai I.J."/>
            <person name="Slot J."/>
            <person name="Sipos G."/>
            <person name="Plett J."/>
            <person name="Nagy L.G."/>
            <person name="Grigoriev I.V."/>
        </authorList>
    </citation>
    <scope>NUCLEOTIDE SEQUENCE</scope>
    <source>
        <strain evidence="3">HWK02</strain>
    </source>
</reference>
<feature type="compositionally biased region" description="Pro residues" evidence="2">
    <location>
        <begin position="341"/>
        <end position="375"/>
    </location>
</feature>
<evidence type="ECO:0000313" key="4">
    <source>
        <dbReference type="Proteomes" id="UP001175228"/>
    </source>
</evidence>
<dbReference type="EMBL" id="JAUEPU010000027">
    <property type="protein sequence ID" value="KAK0492983.1"/>
    <property type="molecule type" value="Genomic_DNA"/>
</dbReference>
<sequence>MAPPGWCTPEQNAWFASRLASFHQARLNGMVGEFLAAAMKKFMAQWPLPQCAEEIIGNTPEDVAKRAEQDKHYQKRKKQIQGRFNNNRGKAHAALSAVTGKPITTSPKKKVVYSLRPQRRLRAVQIYSRRYYKIRVQAAIKKAIRQSLLPLSRSQKLTIINKLTHETFQSESDEVKAEIFDALEQLREEQAEAAQRGERNAEDYLDAIDAAPAALNRFLHDLALQTGWWFTVIAGGPDPADGGNIRTGSFHVGVNAHQRNFEDEYSHHSANPKDSSIRCMTFEEGVIAPYGRFLKTLFSPEVRAQRACNQADLEALDATLNDDNNNEGEATPGMSDLLSMPPSPSPPSLSPPSPSPPSPPSPSLSPPSPPPPPPASSSKPTNADDADPGSMVPSHPDLMVPHSESADEIARDELDPQVWQDATFGHDFFSMGSTEHDRLAYDNLLGHAVFDYEGGSFPLTPHATFAEDDGTGDLDLGFPQEQDEYAQPESESQLPLLPSPTRDDFDDDEICADVPRPFNMPGTSSSTDVDGETTPTPTVNRKRHHRAVDGNLGQQLGEEAATVDEEGGEDTERRVSKRARKPPASRATIAAGWLPSAVQYLTDPNLGSEWLNLLAAWQVLEALISQRGSPSKGRLGANTSRPSSLTTWLQNRRYNVYPQLPASFSAEFLAWWNALQPDWRRSETGPLPEANYSRSLRKALWKGGPNGLLTVLIGLMWWGQDNYPETCVVFLERGEHSREGSSMYKGGVPTYSEQEVSAAE</sequence>
<dbReference type="AlphaFoldDB" id="A0AA39Q1B8"/>
<feature type="region of interest" description="Disordered" evidence="2">
    <location>
        <begin position="461"/>
        <end position="540"/>
    </location>
</feature>
<comment type="caution">
    <text evidence="3">The sequence shown here is derived from an EMBL/GenBank/DDBJ whole genome shotgun (WGS) entry which is preliminary data.</text>
</comment>
<keyword evidence="4" id="KW-1185">Reference proteome</keyword>
<name>A0AA39Q1B8_9AGAR</name>
<evidence type="ECO:0000313" key="3">
    <source>
        <dbReference type="EMBL" id="KAK0492983.1"/>
    </source>
</evidence>
<dbReference type="Proteomes" id="UP001175228">
    <property type="component" value="Unassembled WGS sequence"/>
</dbReference>
<feature type="coiled-coil region" evidence="1">
    <location>
        <begin position="172"/>
        <end position="200"/>
    </location>
</feature>
<gene>
    <name evidence="3" type="ORF">EDD18DRAFT_1357387</name>
</gene>
<feature type="compositionally biased region" description="Polar residues" evidence="2">
    <location>
        <begin position="751"/>
        <end position="760"/>
    </location>
</feature>
<feature type="region of interest" description="Disordered" evidence="2">
    <location>
        <begin position="319"/>
        <end position="407"/>
    </location>
</feature>
<feature type="region of interest" description="Disordered" evidence="2">
    <location>
        <begin position="552"/>
        <end position="585"/>
    </location>
</feature>
<feature type="compositionally biased region" description="Polar residues" evidence="2">
    <location>
        <begin position="521"/>
        <end position="539"/>
    </location>
</feature>
<organism evidence="3 4">
    <name type="scientific">Armillaria luteobubalina</name>
    <dbReference type="NCBI Taxonomy" id="153913"/>
    <lineage>
        <taxon>Eukaryota</taxon>
        <taxon>Fungi</taxon>
        <taxon>Dikarya</taxon>
        <taxon>Basidiomycota</taxon>
        <taxon>Agaricomycotina</taxon>
        <taxon>Agaricomycetes</taxon>
        <taxon>Agaricomycetidae</taxon>
        <taxon>Agaricales</taxon>
        <taxon>Marasmiineae</taxon>
        <taxon>Physalacriaceae</taxon>
        <taxon>Armillaria</taxon>
    </lineage>
</organism>
<accession>A0AA39Q1B8</accession>